<keyword evidence="8" id="KW-1185">Reference proteome</keyword>
<feature type="compositionally biased region" description="Polar residues" evidence="5">
    <location>
        <begin position="200"/>
        <end position="225"/>
    </location>
</feature>
<dbReference type="SMART" id="SM00398">
    <property type="entry name" value="HMG"/>
    <property type="match status" value="1"/>
</dbReference>
<evidence type="ECO:0000313" key="7">
    <source>
        <dbReference type="EMBL" id="KAF7543188.1"/>
    </source>
</evidence>
<sequence>MTQVISLVAPPKAMTPAHSSPMELDDHEGPRAFRTAADTPDSPSPRTVDIARKRAASINTADANYARFEHLKLNTPTNMNRDSPRDHICLCTPAPKIPRPRNAFILYRQHHQAQVVAQNPNLSNPEISKIIGEQWKEEAEEIKNNWKGLADEEKQRHQRQYPDYRYQPRRGSRAQANRPGSSPADDGGRCPKCNGRSIATPRTPSASFSTPTAAKQTMNPYTPTVRSEEAEMARRGSSGSMPPARLRYPSQRPNPYEVDEYELESPEMKRRRFNSGGSYHSVSSPGMTPGQVTRTISMGGPPGAMRPYVAPPLHEPGNLPRSKSGPMPPPPRPSMSGPWPEQGHHAGRHHSFDESLRLPPLQTSVPMSPSVAGEVDVRQIGTPVTGLGISATRDPQARSVEAMVMSIPFTRKLAVLARISQPLAPPRPGSPGIETRGAIIAIEGPKAKMVQQVGQAVEKALVTSEQYNLKTWANHSTQEIQCDGPHSDQEGASSESQSFFESYFQTMLRWHEKSREIVKHITDPKNNDGGEIPRRGSAESNSSTESQGKPPSNIPVALLKEGFSLTLSDMFACTTPIADAYAPVDHWQWMATLWRGVVGPDMVVYVKPSVEEEIAKHGAVHVQKHPGLMVVRVPMGSDLDEATERRVAFEVVEWLRGGSYSDGFVKM</sequence>
<dbReference type="FunFam" id="1.10.30.10:FF:000041">
    <property type="entry name" value="HMG box family protein"/>
    <property type="match status" value="1"/>
</dbReference>
<evidence type="ECO:0000256" key="1">
    <source>
        <dbReference type="ARBA" id="ARBA00023015"/>
    </source>
</evidence>
<dbReference type="GO" id="GO:0005634">
    <property type="term" value="C:nucleus"/>
    <property type="evidence" value="ECO:0007669"/>
    <property type="project" value="UniProtKB-UniRule"/>
</dbReference>
<dbReference type="Proteomes" id="UP000722485">
    <property type="component" value="Unassembled WGS sequence"/>
</dbReference>
<keyword evidence="1" id="KW-0805">Transcription regulation</keyword>
<proteinExistence type="predicted"/>
<evidence type="ECO:0000256" key="3">
    <source>
        <dbReference type="ARBA" id="ARBA00023163"/>
    </source>
</evidence>
<evidence type="ECO:0000256" key="2">
    <source>
        <dbReference type="ARBA" id="ARBA00023125"/>
    </source>
</evidence>
<dbReference type="Gene3D" id="1.10.30.10">
    <property type="entry name" value="High mobility group box domain"/>
    <property type="match status" value="1"/>
</dbReference>
<dbReference type="PROSITE" id="PS50118">
    <property type="entry name" value="HMG_BOX_2"/>
    <property type="match status" value="1"/>
</dbReference>
<name>A0A9P5L6U3_9HYPO</name>
<feature type="region of interest" description="Disordered" evidence="5">
    <location>
        <begin position="310"/>
        <end position="352"/>
    </location>
</feature>
<dbReference type="CDD" id="cd01389">
    <property type="entry name" value="HMG-box_ROX1-like"/>
    <property type="match status" value="1"/>
</dbReference>
<dbReference type="InterPro" id="IPR009071">
    <property type="entry name" value="HMG_box_dom"/>
</dbReference>
<evidence type="ECO:0000313" key="8">
    <source>
        <dbReference type="Proteomes" id="UP000722485"/>
    </source>
</evidence>
<accession>A0A9P5L6U3</accession>
<dbReference type="InterPro" id="IPR036910">
    <property type="entry name" value="HMG_box_dom_sf"/>
</dbReference>
<dbReference type="GO" id="GO:0030154">
    <property type="term" value="P:cell differentiation"/>
    <property type="evidence" value="ECO:0007669"/>
    <property type="project" value="TreeGrafter"/>
</dbReference>
<dbReference type="OrthoDB" id="6247875at2759"/>
<feature type="compositionally biased region" description="Polar residues" evidence="5">
    <location>
        <begin position="538"/>
        <end position="550"/>
    </location>
</feature>
<feature type="compositionally biased region" description="Basic and acidic residues" evidence="5">
    <location>
        <begin position="520"/>
        <end position="537"/>
    </location>
</feature>
<dbReference type="Pfam" id="PF00505">
    <property type="entry name" value="HMG_box"/>
    <property type="match status" value="1"/>
</dbReference>
<protein>
    <recommendedName>
        <fullName evidence="6">HMG box domain-containing protein</fullName>
    </recommendedName>
</protein>
<comment type="caution">
    <text evidence="7">The sequence shown here is derived from an EMBL/GenBank/DDBJ whole genome shotgun (WGS) entry which is preliminary data.</text>
</comment>
<dbReference type="GO" id="GO:0000978">
    <property type="term" value="F:RNA polymerase II cis-regulatory region sequence-specific DNA binding"/>
    <property type="evidence" value="ECO:0007669"/>
    <property type="project" value="TreeGrafter"/>
</dbReference>
<feature type="region of interest" description="Disordered" evidence="5">
    <location>
        <begin position="520"/>
        <end position="553"/>
    </location>
</feature>
<evidence type="ECO:0000256" key="4">
    <source>
        <dbReference type="PROSITE-ProRule" id="PRU00267"/>
    </source>
</evidence>
<feature type="region of interest" description="Disordered" evidence="5">
    <location>
        <begin position="1"/>
        <end position="46"/>
    </location>
</feature>
<dbReference type="GO" id="GO:0001228">
    <property type="term" value="F:DNA-binding transcription activator activity, RNA polymerase II-specific"/>
    <property type="evidence" value="ECO:0007669"/>
    <property type="project" value="TreeGrafter"/>
</dbReference>
<keyword evidence="2 4" id="KW-0238">DNA-binding</keyword>
<gene>
    <name evidence="7" type="ORF">G7Z17_g10937</name>
</gene>
<dbReference type="PANTHER" id="PTHR10270">
    <property type="entry name" value="SOX TRANSCRIPTION FACTOR"/>
    <property type="match status" value="1"/>
</dbReference>
<dbReference type="EMBL" id="JAANBB010000384">
    <property type="protein sequence ID" value="KAF7543188.1"/>
    <property type="molecule type" value="Genomic_DNA"/>
</dbReference>
<reference evidence="7" key="1">
    <citation type="submission" date="2020-03" db="EMBL/GenBank/DDBJ databases">
        <title>Draft Genome Sequence of Cylindrodendrum hubeiense.</title>
        <authorList>
            <person name="Buettner E."/>
            <person name="Kellner H."/>
        </authorList>
    </citation>
    <scope>NUCLEOTIDE SEQUENCE</scope>
    <source>
        <strain evidence="7">IHI 201604</strain>
    </source>
</reference>
<evidence type="ECO:0000259" key="6">
    <source>
        <dbReference type="PROSITE" id="PS50118"/>
    </source>
</evidence>
<dbReference type="PANTHER" id="PTHR10270:SF320">
    <property type="entry name" value="BOX TRANSCRIPTIONAL REGULATOR, PUTATIVE (AFU_ORTHOLOGUE AFUA_4G10820)-RELATED"/>
    <property type="match status" value="1"/>
</dbReference>
<dbReference type="InterPro" id="IPR050140">
    <property type="entry name" value="SRY-related_HMG-box_TF-like"/>
</dbReference>
<keyword evidence="3" id="KW-0804">Transcription</keyword>
<organism evidence="7 8">
    <name type="scientific">Cylindrodendrum hubeiense</name>
    <dbReference type="NCBI Taxonomy" id="595255"/>
    <lineage>
        <taxon>Eukaryota</taxon>
        <taxon>Fungi</taxon>
        <taxon>Dikarya</taxon>
        <taxon>Ascomycota</taxon>
        <taxon>Pezizomycotina</taxon>
        <taxon>Sordariomycetes</taxon>
        <taxon>Hypocreomycetidae</taxon>
        <taxon>Hypocreales</taxon>
        <taxon>Nectriaceae</taxon>
        <taxon>Cylindrodendrum</taxon>
    </lineage>
</organism>
<dbReference type="SUPFAM" id="SSF47095">
    <property type="entry name" value="HMG-box"/>
    <property type="match status" value="1"/>
</dbReference>
<feature type="region of interest" description="Disordered" evidence="5">
    <location>
        <begin position="148"/>
        <end position="254"/>
    </location>
</feature>
<keyword evidence="4" id="KW-0539">Nucleus</keyword>
<feature type="domain" description="HMG box" evidence="6">
    <location>
        <begin position="97"/>
        <end position="165"/>
    </location>
</feature>
<evidence type="ECO:0000256" key="5">
    <source>
        <dbReference type="SAM" id="MobiDB-lite"/>
    </source>
</evidence>
<feature type="DNA-binding region" description="HMG box" evidence="4">
    <location>
        <begin position="97"/>
        <end position="165"/>
    </location>
</feature>
<dbReference type="GO" id="GO:0000122">
    <property type="term" value="P:negative regulation of transcription by RNA polymerase II"/>
    <property type="evidence" value="ECO:0007669"/>
    <property type="project" value="TreeGrafter"/>
</dbReference>
<dbReference type="AlphaFoldDB" id="A0A9P5L6U3"/>